<dbReference type="GO" id="GO:0042938">
    <property type="term" value="P:dipeptide transport"/>
    <property type="evidence" value="ECO:0007669"/>
    <property type="project" value="TreeGrafter"/>
</dbReference>
<dbReference type="AlphaFoldDB" id="A0A2T4VWE8"/>
<keyword evidence="3" id="KW-0732">Signal</keyword>
<organism evidence="5 6">
    <name type="scientific">Candidatus Liberibacter europaeus</name>
    <dbReference type="NCBI Taxonomy" id="744859"/>
    <lineage>
        <taxon>Bacteria</taxon>
        <taxon>Pseudomonadati</taxon>
        <taxon>Pseudomonadota</taxon>
        <taxon>Alphaproteobacteria</taxon>
        <taxon>Hyphomicrobiales</taxon>
        <taxon>Rhizobiaceae</taxon>
        <taxon>Liberibacter</taxon>
    </lineage>
</organism>
<comment type="subcellular location">
    <subcellularLocation>
        <location evidence="1">Periplasm</location>
    </subcellularLocation>
</comment>
<protein>
    <submittedName>
        <fullName evidence="5">ABC transporter substrate-binding protein</fullName>
    </submittedName>
</protein>
<dbReference type="InterPro" id="IPR039424">
    <property type="entry name" value="SBP_5"/>
</dbReference>
<evidence type="ECO:0000259" key="4">
    <source>
        <dbReference type="Pfam" id="PF00496"/>
    </source>
</evidence>
<evidence type="ECO:0000313" key="6">
    <source>
        <dbReference type="Proteomes" id="UP000240811"/>
    </source>
</evidence>
<dbReference type="Gene3D" id="3.40.190.10">
    <property type="entry name" value="Periplasmic binding protein-like II"/>
    <property type="match status" value="1"/>
</dbReference>
<dbReference type="GO" id="GO:0030288">
    <property type="term" value="C:outer membrane-bounded periplasmic space"/>
    <property type="evidence" value="ECO:0007669"/>
    <property type="project" value="TreeGrafter"/>
</dbReference>
<dbReference type="PIRSF" id="PIRSF002741">
    <property type="entry name" value="MppA"/>
    <property type="match status" value="1"/>
</dbReference>
<dbReference type="PANTHER" id="PTHR30290">
    <property type="entry name" value="PERIPLASMIC BINDING COMPONENT OF ABC TRANSPORTER"/>
    <property type="match status" value="1"/>
</dbReference>
<evidence type="ECO:0000256" key="2">
    <source>
        <dbReference type="ARBA" id="ARBA00005695"/>
    </source>
</evidence>
<dbReference type="EMBL" id="PSQJ01000010">
    <property type="protein sequence ID" value="PTL86108.1"/>
    <property type="molecule type" value="Genomic_DNA"/>
</dbReference>
<gene>
    <name evidence="5" type="ORF">C4617_05465</name>
</gene>
<dbReference type="GO" id="GO:1904680">
    <property type="term" value="F:peptide transmembrane transporter activity"/>
    <property type="evidence" value="ECO:0007669"/>
    <property type="project" value="TreeGrafter"/>
</dbReference>
<evidence type="ECO:0000256" key="1">
    <source>
        <dbReference type="ARBA" id="ARBA00004418"/>
    </source>
</evidence>
<dbReference type="Gene3D" id="3.90.76.10">
    <property type="entry name" value="Dipeptide-binding Protein, Domain 1"/>
    <property type="match status" value="1"/>
</dbReference>
<dbReference type="Pfam" id="PF00496">
    <property type="entry name" value="SBP_bac_5"/>
    <property type="match status" value="1"/>
</dbReference>
<evidence type="ECO:0000313" key="5">
    <source>
        <dbReference type="EMBL" id="PTL86108.1"/>
    </source>
</evidence>
<dbReference type="Proteomes" id="UP000240811">
    <property type="component" value="Unassembled WGS sequence"/>
</dbReference>
<dbReference type="InterPro" id="IPR000914">
    <property type="entry name" value="SBP_5_dom"/>
</dbReference>
<sequence>MALTSLLSSSSSLQASSGSKVKTLVFCSEGSPNGKFNPQFTNSSIETDSIGTTIYNRLIEFKSGSTEIEPGLAERWTIDDSEKIYDFHLRRGVKWHSNKHFRPSRELNADDVIFSFMRQKDPNHPYHNVSGGNYQSFVTYGMNTLIDKIEKVDDYTVRFVLNSPDSIFLSSIASGCASILSAEYADILLKRGKPEQIDLDPIGTGPFQLIKYQKDSRILYNANINYWEGKPKIDRLIFSITPDATVRYAKLQKNECQVMNMPNPSDIDHIRNNKQVVLLEQPGMNVGYLAYNTEKNPLGNIKVRQALTMAINKDDIIESVYQNKAQKAINIIPPTLWGYNSEIKDYPYDPNKAKALLQEAGFPRGFSINLWAPPVSRSYTRMAEMIQFDWAQIGVKANIVSYNWGEFINRMLKGEHEALLIGLTGGSDPNYAIGDFSCSSTNIGRNLARWCNKDFDDLLMKARVSSDLNVRTQLYKKAQVIMHEQLPVLNIAHSTVYIPIRKNVVNYVIDPLSRNNFKTVDINN</sequence>
<dbReference type="GO" id="GO:0043190">
    <property type="term" value="C:ATP-binding cassette (ABC) transporter complex"/>
    <property type="evidence" value="ECO:0007669"/>
    <property type="project" value="InterPro"/>
</dbReference>
<evidence type="ECO:0000256" key="3">
    <source>
        <dbReference type="ARBA" id="ARBA00022729"/>
    </source>
</evidence>
<name>A0A2T4VWE8_9HYPH</name>
<comment type="similarity">
    <text evidence="2">Belongs to the bacterial solute-binding protein 5 family.</text>
</comment>
<proteinExistence type="inferred from homology"/>
<comment type="caution">
    <text evidence="5">The sequence shown here is derived from an EMBL/GenBank/DDBJ whole genome shotgun (WGS) entry which is preliminary data.</text>
</comment>
<accession>A0A2T4VWE8</accession>
<dbReference type="SUPFAM" id="SSF53850">
    <property type="entry name" value="Periplasmic binding protein-like II"/>
    <property type="match status" value="1"/>
</dbReference>
<dbReference type="PANTHER" id="PTHR30290:SF38">
    <property type="entry name" value="D,D-DIPEPTIDE-BINDING PERIPLASMIC PROTEIN DDPA-RELATED"/>
    <property type="match status" value="1"/>
</dbReference>
<dbReference type="CDD" id="cd08493">
    <property type="entry name" value="PBP2_DppA_like"/>
    <property type="match status" value="1"/>
</dbReference>
<reference evidence="6" key="1">
    <citation type="submission" date="2018-02" db="EMBL/GenBank/DDBJ databases">
        <title>Genome sequence of Candidatus Liberibacter europaeus.</title>
        <authorList>
            <person name="Frampton R.A."/>
            <person name="Thompson S.M."/>
            <person name="David C."/>
            <person name="Addison S.M."/>
            <person name="Smith G.R."/>
        </authorList>
    </citation>
    <scope>NUCLEOTIDE SEQUENCE [LARGE SCALE GENOMIC DNA]</scope>
</reference>
<feature type="domain" description="Solute-binding protein family 5" evidence="4">
    <location>
        <begin position="67"/>
        <end position="442"/>
    </location>
</feature>
<dbReference type="FunFam" id="3.40.190.10:FF:000036">
    <property type="entry name" value="Dipeptide ABC transporter, substrate-binding protein"/>
    <property type="match status" value="1"/>
</dbReference>
<dbReference type="Gene3D" id="3.10.105.10">
    <property type="entry name" value="Dipeptide-binding Protein, Domain 3"/>
    <property type="match status" value="1"/>
</dbReference>
<dbReference type="InterPro" id="IPR030678">
    <property type="entry name" value="Peptide/Ni-bd"/>
</dbReference>